<evidence type="ECO:0000313" key="3">
    <source>
        <dbReference type="Proteomes" id="UP001379533"/>
    </source>
</evidence>
<dbReference type="InterPro" id="IPR009476">
    <property type="entry name" value="DUF1097"/>
</dbReference>
<dbReference type="RefSeq" id="WP_394843184.1">
    <property type="nucleotide sequence ID" value="NZ_CP089982.1"/>
</dbReference>
<reference evidence="2 3" key="1">
    <citation type="submission" date="2021-12" db="EMBL/GenBank/DDBJ databases">
        <title>Discovery of the Pendulisporaceae a myxobacterial family with distinct sporulation behavior and unique specialized metabolism.</title>
        <authorList>
            <person name="Garcia R."/>
            <person name="Popoff A."/>
            <person name="Bader C.D."/>
            <person name="Loehr J."/>
            <person name="Walesch S."/>
            <person name="Walt C."/>
            <person name="Boldt J."/>
            <person name="Bunk B."/>
            <person name="Haeckl F.J.F.P.J."/>
            <person name="Gunesch A.P."/>
            <person name="Birkelbach J."/>
            <person name="Nuebel U."/>
            <person name="Pietschmann T."/>
            <person name="Bach T."/>
            <person name="Mueller R."/>
        </authorList>
    </citation>
    <scope>NUCLEOTIDE SEQUENCE [LARGE SCALE GENOMIC DNA]</scope>
    <source>
        <strain evidence="2 3">MSr12523</strain>
    </source>
</reference>
<evidence type="ECO:0000256" key="1">
    <source>
        <dbReference type="SAM" id="Phobius"/>
    </source>
</evidence>
<keyword evidence="3" id="KW-1185">Reference proteome</keyword>
<gene>
    <name evidence="2" type="ORF">LZC95_39805</name>
</gene>
<dbReference type="Pfam" id="PF06496">
    <property type="entry name" value="DUF1097"/>
    <property type="match status" value="1"/>
</dbReference>
<accession>A0ABZ2K1I5</accession>
<feature type="transmembrane region" description="Helical" evidence="1">
    <location>
        <begin position="20"/>
        <end position="41"/>
    </location>
</feature>
<dbReference type="EMBL" id="CP089982">
    <property type="protein sequence ID" value="WXA92580.1"/>
    <property type="molecule type" value="Genomic_DNA"/>
</dbReference>
<feature type="transmembrane region" description="Helical" evidence="1">
    <location>
        <begin position="53"/>
        <end position="73"/>
    </location>
</feature>
<proteinExistence type="predicted"/>
<keyword evidence="1" id="KW-1133">Transmembrane helix</keyword>
<feature type="transmembrane region" description="Helical" evidence="1">
    <location>
        <begin position="79"/>
        <end position="96"/>
    </location>
</feature>
<protein>
    <submittedName>
        <fullName evidence="2">DUF1097 domain-containing protein</fullName>
    </submittedName>
</protein>
<dbReference type="Proteomes" id="UP001379533">
    <property type="component" value="Chromosome"/>
</dbReference>
<name>A0ABZ2K1I5_9BACT</name>
<keyword evidence="1" id="KW-0812">Transmembrane</keyword>
<keyword evidence="1" id="KW-0472">Membrane</keyword>
<sequence length="172" mass="18007">MASAQWKITVGESLVASAAATVSFVLLDLPVWAMFIGWIAFFTRGVDFRHGAINFACVLVGLACGMGAAVGLHALGPHLGPWTISVVVFSVAMVVVSLRLVPVFNNLLGFFLGLVSYFASHLPPSAETFAKLGVAAAVGSIAGWLASRVHKHWSTPLPIQPRSHSGEALGNG</sequence>
<evidence type="ECO:0000313" key="2">
    <source>
        <dbReference type="EMBL" id="WXA92580.1"/>
    </source>
</evidence>
<organism evidence="2 3">
    <name type="scientific">Pendulispora brunnea</name>
    <dbReference type="NCBI Taxonomy" id="2905690"/>
    <lineage>
        <taxon>Bacteria</taxon>
        <taxon>Pseudomonadati</taxon>
        <taxon>Myxococcota</taxon>
        <taxon>Myxococcia</taxon>
        <taxon>Myxococcales</taxon>
        <taxon>Sorangiineae</taxon>
        <taxon>Pendulisporaceae</taxon>
        <taxon>Pendulispora</taxon>
    </lineage>
</organism>